<dbReference type="Proteomes" id="UP000887581">
    <property type="component" value="Unplaced"/>
</dbReference>
<reference evidence="7" key="1">
    <citation type="submission" date="2022-11" db="UniProtKB">
        <authorList>
            <consortium name="WormBaseParasite"/>
        </authorList>
    </citation>
    <scope>IDENTIFICATION</scope>
</reference>
<keyword evidence="2 5" id="KW-0812">Transmembrane</keyword>
<evidence type="ECO:0000256" key="2">
    <source>
        <dbReference type="ARBA" id="ARBA00022692"/>
    </source>
</evidence>
<dbReference type="SUPFAM" id="SSF103473">
    <property type="entry name" value="MFS general substrate transporter"/>
    <property type="match status" value="1"/>
</dbReference>
<dbReference type="Pfam" id="PF00083">
    <property type="entry name" value="Sugar_tr"/>
    <property type="match status" value="1"/>
</dbReference>
<feature type="transmembrane region" description="Helical" evidence="5">
    <location>
        <begin position="199"/>
        <end position="222"/>
    </location>
</feature>
<evidence type="ECO:0000256" key="4">
    <source>
        <dbReference type="ARBA" id="ARBA00023136"/>
    </source>
</evidence>
<keyword evidence="6" id="KW-1185">Reference proteome</keyword>
<dbReference type="InterPro" id="IPR036259">
    <property type="entry name" value="MFS_trans_sf"/>
</dbReference>
<evidence type="ECO:0000313" key="6">
    <source>
        <dbReference type="Proteomes" id="UP000887581"/>
    </source>
</evidence>
<dbReference type="Gene3D" id="1.20.1250.20">
    <property type="entry name" value="MFS general substrate transporter like domains"/>
    <property type="match status" value="1"/>
</dbReference>
<feature type="transmembrane region" description="Helical" evidence="5">
    <location>
        <begin position="14"/>
        <end position="35"/>
    </location>
</feature>
<proteinExistence type="predicted"/>
<name>A0A915PZ18_9BILA</name>
<dbReference type="PANTHER" id="PTHR24064">
    <property type="entry name" value="SOLUTE CARRIER FAMILY 22 MEMBER"/>
    <property type="match status" value="1"/>
</dbReference>
<dbReference type="GO" id="GO:0016020">
    <property type="term" value="C:membrane"/>
    <property type="evidence" value="ECO:0007669"/>
    <property type="project" value="UniProtKB-SubCell"/>
</dbReference>
<dbReference type="WBParaSite" id="sdigi.contig474.g8550.t1">
    <property type="protein sequence ID" value="sdigi.contig474.g8550.t1"/>
    <property type="gene ID" value="sdigi.contig474.g8550"/>
</dbReference>
<accession>A0A915PZ18</accession>
<dbReference type="InterPro" id="IPR005828">
    <property type="entry name" value="MFS_sugar_transport-like"/>
</dbReference>
<feature type="transmembrane region" description="Helical" evidence="5">
    <location>
        <begin position="261"/>
        <end position="282"/>
    </location>
</feature>
<organism evidence="6 7">
    <name type="scientific">Setaria digitata</name>
    <dbReference type="NCBI Taxonomy" id="48799"/>
    <lineage>
        <taxon>Eukaryota</taxon>
        <taxon>Metazoa</taxon>
        <taxon>Ecdysozoa</taxon>
        <taxon>Nematoda</taxon>
        <taxon>Chromadorea</taxon>
        <taxon>Rhabditida</taxon>
        <taxon>Spirurina</taxon>
        <taxon>Spiruromorpha</taxon>
        <taxon>Filarioidea</taxon>
        <taxon>Setariidae</taxon>
        <taxon>Setaria</taxon>
    </lineage>
</organism>
<comment type="subcellular location">
    <subcellularLocation>
        <location evidence="1">Membrane</location>
        <topology evidence="1">Multi-pass membrane protein</topology>
    </subcellularLocation>
</comment>
<evidence type="ECO:0000256" key="3">
    <source>
        <dbReference type="ARBA" id="ARBA00022989"/>
    </source>
</evidence>
<evidence type="ECO:0000313" key="7">
    <source>
        <dbReference type="WBParaSite" id="sdigi.contig474.g8550.t1"/>
    </source>
</evidence>
<sequence>MENYESVPIGLRGFVTLIYGVMWVIGYCSVAPLAYFTTNWRWLIVAYSVPSVILAAIYFFTIPESLHFLMVNNRKQKAAKWIRNAEKYGKVLHKRNLDIMVELLENTCLDVTVHQNKTKTEDLRTSDTFVYYGLSNYSIHLPGNKYWNYILSGLVELPAYISTPSALENFGRKRFVIYMHFLVGISHLALLFIPTNCAWLTISCWLLSKYGISSSFMSIYVYGSEIFPTTMRNICLGLCAVIARFGGVIAPYAILLASVNSLLPIILFGSTALTAGILTSILPETKDRVLPSSLDETTKVDQYSSKISKTLEQTNMPTTSTIN</sequence>
<evidence type="ECO:0000256" key="1">
    <source>
        <dbReference type="ARBA" id="ARBA00004141"/>
    </source>
</evidence>
<feature type="transmembrane region" description="Helical" evidence="5">
    <location>
        <begin position="42"/>
        <end position="62"/>
    </location>
</feature>
<keyword evidence="3 5" id="KW-1133">Transmembrane helix</keyword>
<feature type="transmembrane region" description="Helical" evidence="5">
    <location>
        <begin position="175"/>
        <end position="193"/>
    </location>
</feature>
<dbReference type="AlphaFoldDB" id="A0A915PZ18"/>
<protein>
    <submittedName>
        <fullName evidence="7">Major facilitator superfamily (MFS) profile domain-containing protein</fullName>
    </submittedName>
</protein>
<feature type="transmembrane region" description="Helical" evidence="5">
    <location>
        <begin position="234"/>
        <end position="255"/>
    </location>
</feature>
<keyword evidence="4 5" id="KW-0472">Membrane</keyword>
<dbReference type="GO" id="GO:0022857">
    <property type="term" value="F:transmembrane transporter activity"/>
    <property type="evidence" value="ECO:0007669"/>
    <property type="project" value="InterPro"/>
</dbReference>
<evidence type="ECO:0000256" key="5">
    <source>
        <dbReference type="SAM" id="Phobius"/>
    </source>
</evidence>